<keyword evidence="2" id="KW-1185">Reference proteome</keyword>
<proteinExistence type="predicted"/>
<protein>
    <submittedName>
        <fullName evidence="1">Uncharacterized protein</fullName>
    </submittedName>
</protein>
<organism evidence="1 2">
    <name type="scientific">Colletotrichum zoysiae</name>
    <dbReference type="NCBI Taxonomy" id="1216348"/>
    <lineage>
        <taxon>Eukaryota</taxon>
        <taxon>Fungi</taxon>
        <taxon>Dikarya</taxon>
        <taxon>Ascomycota</taxon>
        <taxon>Pezizomycotina</taxon>
        <taxon>Sordariomycetes</taxon>
        <taxon>Hypocreomycetidae</taxon>
        <taxon>Glomerellales</taxon>
        <taxon>Glomerellaceae</taxon>
        <taxon>Colletotrichum</taxon>
        <taxon>Colletotrichum graminicola species complex</taxon>
    </lineage>
</organism>
<dbReference type="EMBL" id="MU842905">
    <property type="protein sequence ID" value="KAK2026919.1"/>
    <property type="molecule type" value="Genomic_DNA"/>
</dbReference>
<comment type="caution">
    <text evidence="1">The sequence shown here is derived from an EMBL/GenBank/DDBJ whole genome shotgun (WGS) entry which is preliminary data.</text>
</comment>
<name>A0AAD9HF30_9PEZI</name>
<accession>A0AAD9HF30</accession>
<reference evidence="1" key="1">
    <citation type="submission" date="2021-06" db="EMBL/GenBank/DDBJ databases">
        <title>Comparative genomics, transcriptomics and evolutionary studies reveal genomic signatures of adaptation to plant cell wall in hemibiotrophic fungi.</title>
        <authorList>
            <consortium name="DOE Joint Genome Institute"/>
            <person name="Baroncelli R."/>
            <person name="Diaz J.F."/>
            <person name="Benocci T."/>
            <person name="Peng M."/>
            <person name="Battaglia E."/>
            <person name="Haridas S."/>
            <person name="Andreopoulos W."/>
            <person name="Labutti K."/>
            <person name="Pangilinan J."/>
            <person name="Floch G.L."/>
            <person name="Makela M.R."/>
            <person name="Henrissat B."/>
            <person name="Grigoriev I.V."/>
            <person name="Crouch J.A."/>
            <person name="De Vries R.P."/>
            <person name="Sukno S.A."/>
            <person name="Thon M.R."/>
        </authorList>
    </citation>
    <scope>NUCLEOTIDE SEQUENCE</scope>
    <source>
        <strain evidence="1">MAFF235873</strain>
    </source>
</reference>
<sequence length="152" mass="17100">MISVHLSGTFSNVILLDAALPGLYHASYAGNGRSILIHNSWGAIPPRLKLTSSLGPRTHGRPGVYLRMAHRWPIFHWMSIDQYRTSRISKPHPNSTIGARRPIFHTALAAASILSNYSSAIQAPHWHGLSTRSYEIQVRFLILTTIFFWRST</sequence>
<dbReference type="Proteomes" id="UP001232148">
    <property type="component" value="Unassembled WGS sequence"/>
</dbReference>
<evidence type="ECO:0000313" key="2">
    <source>
        <dbReference type="Proteomes" id="UP001232148"/>
    </source>
</evidence>
<evidence type="ECO:0000313" key="1">
    <source>
        <dbReference type="EMBL" id="KAK2026919.1"/>
    </source>
</evidence>
<gene>
    <name evidence="1" type="ORF">LX32DRAFT_641451</name>
</gene>
<dbReference type="AlphaFoldDB" id="A0AAD9HF30"/>